<keyword evidence="7" id="KW-0449">Lipoprotein</keyword>
<dbReference type="GO" id="GO:0030234">
    <property type="term" value="F:enzyme regulator activity"/>
    <property type="evidence" value="ECO:0007669"/>
    <property type="project" value="TreeGrafter"/>
</dbReference>
<dbReference type="PROSITE" id="PS51257">
    <property type="entry name" value="PROKAR_LIPOPROTEIN"/>
    <property type="match status" value="1"/>
</dbReference>
<dbReference type="Gene3D" id="1.25.40.650">
    <property type="match status" value="1"/>
</dbReference>
<dbReference type="EMBL" id="BMPO01000010">
    <property type="protein sequence ID" value="GGK07784.1"/>
    <property type="molecule type" value="Genomic_DNA"/>
</dbReference>
<sequence length="587" mass="63882">MPVRLRLITALCLVGLFAGCASQPTNTLGDLPRAPAASIEQMLQQAAQAGPEEAAALRLAAADKAMSDKDYRRANSILQEPPNQGLKPALAIFANTLRAELALVDADFKAALALLDAPEMARLDELPVQQQVRTHMARARALEGDQQILAAARQRTFIAPLLSGEHATANHEKIWTLIASLPREETTQSTGDVDLDGWLALANAIQNVGTVAQQQSAIENWRMTHPQHPAALQLPESLQKLQQLANEPLKKIALLLPQQGQLATVSRALRDGFLASRFTEASTGSAAPEVVFYDSSRIGSLDEFYRQAQTDGVQLVVGPLEKPLVRQLGERKQLPITTLALNYSDSASGVPPQLFQFGLAAEDEAREAARRAWADGKRNAVAMVPMGEWGDRVLAAFQQEWQAQGGILSGSQRIGQPVELSRQIASLLQVSGNSRRQDVDFMFLAATPQQARQIKPTLSYQYAADLPVYATSNLYTGIAAQGQDSDLDGIYFCDTPWLLNPDDPLRQQITRQWPQAAGSMGRLYAMGADAYRLAPRLAQLEAIPETRLEGLSGTLGLTPDHRIERTLPWAQFRNGLAQPVDGLLPSP</sequence>
<reference evidence="9" key="2">
    <citation type="submission" date="2020-09" db="EMBL/GenBank/DDBJ databases">
        <authorList>
            <person name="Sun Q."/>
            <person name="Ohkuma M."/>
        </authorList>
    </citation>
    <scope>NUCLEOTIDE SEQUENCE</scope>
    <source>
        <strain evidence="9">JCM 30078</strain>
    </source>
</reference>
<dbReference type="RefSeq" id="WP_188985473.1">
    <property type="nucleotide sequence ID" value="NZ_BMPO01000010.1"/>
</dbReference>
<dbReference type="Gene3D" id="1.25.40.10">
    <property type="entry name" value="Tetratricopeptide repeat domain"/>
    <property type="match status" value="1"/>
</dbReference>
<dbReference type="Gene3D" id="3.40.50.2300">
    <property type="match status" value="2"/>
</dbReference>
<evidence type="ECO:0000256" key="4">
    <source>
        <dbReference type="ARBA" id="ARBA00023136"/>
    </source>
</evidence>
<gene>
    <name evidence="9" type="ORF">GCM10009304_37420</name>
</gene>
<dbReference type="Proteomes" id="UP000635983">
    <property type="component" value="Unassembled WGS sequence"/>
</dbReference>
<evidence type="ECO:0000313" key="9">
    <source>
        <dbReference type="EMBL" id="GGK07784.1"/>
    </source>
</evidence>
<evidence type="ECO:0000313" key="10">
    <source>
        <dbReference type="Proteomes" id="UP000635983"/>
    </source>
</evidence>
<reference evidence="9" key="1">
    <citation type="journal article" date="2014" name="Int. J. Syst. Evol. Microbiol.">
        <title>Complete genome sequence of Corynebacterium casei LMG S-19264T (=DSM 44701T), isolated from a smear-ripened cheese.</title>
        <authorList>
            <consortium name="US DOE Joint Genome Institute (JGI-PGF)"/>
            <person name="Walter F."/>
            <person name="Albersmeier A."/>
            <person name="Kalinowski J."/>
            <person name="Ruckert C."/>
        </authorList>
    </citation>
    <scope>NUCLEOTIDE SEQUENCE</scope>
    <source>
        <strain evidence="9">JCM 30078</strain>
    </source>
</reference>
<keyword evidence="6" id="KW-0998">Cell outer membrane</keyword>
<name>A0A917V0M0_9PSED</name>
<proteinExistence type="predicted"/>
<evidence type="ECO:0000256" key="7">
    <source>
        <dbReference type="ARBA" id="ARBA00023288"/>
    </source>
</evidence>
<feature type="chain" id="PRO_5037967435" evidence="8">
    <location>
        <begin position="24"/>
        <end position="587"/>
    </location>
</feature>
<dbReference type="GO" id="GO:0009252">
    <property type="term" value="P:peptidoglycan biosynthetic process"/>
    <property type="evidence" value="ECO:0007669"/>
    <property type="project" value="UniProtKB-KW"/>
</dbReference>
<feature type="signal peptide" evidence="8">
    <location>
        <begin position="1"/>
        <end position="23"/>
    </location>
</feature>
<dbReference type="InterPro" id="IPR028082">
    <property type="entry name" value="Peripla_BP_I"/>
</dbReference>
<dbReference type="GO" id="GO:0008360">
    <property type="term" value="P:regulation of cell shape"/>
    <property type="evidence" value="ECO:0007669"/>
    <property type="project" value="UniProtKB-KW"/>
</dbReference>
<evidence type="ECO:0000256" key="1">
    <source>
        <dbReference type="ARBA" id="ARBA00022729"/>
    </source>
</evidence>
<keyword evidence="10" id="KW-1185">Reference proteome</keyword>
<evidence type="ECO:0000256" key="2">
    <source>
        <dbReference type="ARBA" id="ARBA00022960"/>
    </source>
</evidence>
<dbReference type="InterPro" id="IPR011990">
    <property type="entry name" value="TPR-like_helical_dom_sf"/>
</dbReference>
<evidence type="ECO:0000256" key="8">
    <source>
        <dbReference type="SAM" id="SignalP"/>
    </source>
</evidence>
<evidence type="ECO:0000256" key="3">
    <source>
        <dbReference type="ARBA" id="ARBA00022984"/>
    </source>
</evidence>
<dbReference type="InterPro" id="IPR007443">
    <property type="entry name" value="LpoA"/>
</dbReference>
<dbReference type="AlphaFoldDB" id="A0A917V0M0"/>
<keyword evidence="5" id="KW-0564">Palmitate</keyword>
<organism evidence="9 10">
    <name type="scientific">Pseudomonas matsuisoli</name>
    <dbReference type="NCBI Taxonomy" id="1515666"/>
    <lineage>
        <taxon>Bacteria</taxon>
        <taxon>Pseudomonadati</taxon>
        <taxon>Pseudomonadota</taxon>
        <taxon>Gammaproteobacteria</taxon>
        <taxon>Pseudomonadales</taxon>
        <taxon>Pseudomonadaceae</taxon>
        <taxon>Pseudomonas</taxon>
    </lineage>
</organism>
<keyword evidence="3" id="KW-0573">Peptidoglycan synthesis</keyword>
<dbReference type="Pfam" id="PF04348">
    <property type="entry name" value="LppC"/>
    <property type="match status" value="1"/>
</dbReference>
<dbReference type="GO" id="GO:0031241">
    <property type="term" value="C:periplasmic side of cell outer membrane"/>
    <property type="evidence" value="ECO:0007669"/>
    <property type="project" value="TreeGrafter"/>
</dbReference>
<keyword evidence="4" id="KW-0472">Membrane</keyword>
<accession>A0A917V0M0</accession>
<keyword evidence="1 8" id="KW-0732">Signal</keyword>
<dbReference type="PANTHER" id="PTHR38038">
    <property type="entry name" value="PENICILLIN-BINDING PROTEIN ACTIVATOR LPOA"/>
    <property type="match status" value="1"/>
</dbReference>
<keyword evidence="2" id="KW-0133">Cell shape</keyword>
<evidence type="ECO:0000256" key="5">
    <source>
        <dbReference type="ARBA" id="ARBA00023139"/>
    </source>
</evidence>
<dbReference type="PANTHER" id="PTHR38038:SF1">
    <property type="entry name" value="PENICILLIN-BINDING PROTEIN ACTIVATOR LPOA"/>
    <property type="match status" value="1"/>
</dbReference>
<dbReference type="CDD" id="cd06339">
    <property type="entry name" value="PBP1_YraM_LppC_lipoprotein-like"/>
    <property type="match status" value="1"/>
</dbReference>
<evidence type="ECO:0000256" key="6">
    <source>
        <dbReference type="ARBA" id="ARBA00023237"/>
    </source>
</evidence>
<comment type="caution">
    <text evidence="9">The sequence shown here is derived from an EMBL/GenBank/DDBJ whole genome shotgun (WGS) entry which is preliminary data.</text>
</comment>
<dbReference type="SUPFAM" id="SSF53822">
    <property type="entry name" value="Periplasmic binding protein-like I"/>
    <property type="match status" value="1"/>
</dbReference>
<protein>
    <submittedName>
        <fullName evidence="9">Penicillin-binding protein activator</fullName>
    </submittedName>
</protein>